<dbReference type="STRING" id="1503961.SAMN05421736_101588"/>
<keyword evidence="2 5" id="KW-0489">Methyltransferase</keyword>
<dbReference type="GO" id="GO:0008757">
    <property type="term" value="F:S-adenosylmethionine-dependent methyltransferase activity"/>
    <property type="evidence" value="ECO:0007669"/>
    <property type="project" value="InterPro"/>
</dbReference>
<dbReference type="PANTHER" id="PTHR44942:SF4">
    <property type="entry name" value="METHYLTRANSFERASE TYPE 11 DOMAIN-CONTAINING PROTEIN"/>
    <property type="match status" value="1"/>
</dbReference>
<evidence type="ECO:0000259" key="4">
    <source>
        <dbReference type="Pfam" id="PF08241"/>
    </source>
</evidence>
<protein>
    <submittedName>
        <fullName evidence="5">Ubiquinone/menaquinone biosynthesis C-methylase UbiE</fullName>
    </submittedName>
</protein>
<name>A0A1H3HT40_9BACI</name>
<dbReference type="Gene3D" id="3.40.50.150">
    <property type="entry name" value="Vaccinia Virus protein VP39"/>
    <property type="match status" value="1"/>
</dbReference>
<dbReference type="Pfam" id="PF08241">
    <property type="entry name" value="Methyltransf_11"/>
    <property type="match status" value="1"/>
</dbReference>
<dbReference type="EMBL" id="FNPI01000001">
    <property type="protein sequence ID" value="SDY17958.1"/>
    <property type="molecule type" value="Genomic_DNA"/>
</dbReference>
<dbReference type="InterPro" id="IPR013216">
    <property type="entry name" value="Methyltransf_11"/>
</dbReference>
<comment type="similarity">
    <text evidence="1">Belongs to the methyltransferase superfamily.</text>
</comment>
<evidence type="ECO:0000313" key="5">
    <source>
        <dbReference type="EMBL" id="SDY17958.1"/>
    </source>
</evidence>
<sequence length="312" mass="35414">MGNLLPAGWMKDVLQHPVPEKLDDNGIVRVGEDINMTNSGTKFHQAMARGSQLNALQYQPFHLAYWETPYYNKAIKKFLAGKQPSDAVALDLGCGDGRFTQLLISLGFDKIIAVDADYRSLEALANTAVRAGYREKLLLIQAGAGKVPLNDRTADVVLAIGVLYYLNEDYESGLHEVSRLLQTNGIAVIAEPDLEGASLKALLYDGIDDFFDTITKQRFLEFHETHKEKFRLFRREELVALFRKHHLTVNDYHGISIFPSILRLGMKKGQLTDKAIRQKEDEIRKSFDFLDDHGKVFKHIIWSCRKEAFSDR</sequence>
<dbReference type="Proteomes" id="UP000198935">
    <property type="component" value="Unassembled WGS sequence"/>
</dbReference>
<evidence type="ECO:0000256" key="1">
    <source>
        <dbReference type="ARBA" id="ARBA00008361"/>
    </source>
</evidence>
<keyword evidence="5" id="KW-0830">Ubiquinone</keyword>
<gene>
    <name evidence="5" type="ORF">SAMN05421736_101588</name>
</gene>
<dbReference type="SUPFAM" id="SSF53335">
    <property type="entry name" value="S-adenosyl-L-methionine-dependent methyltransferases"/>
    <property type="match status" value="1"/>
</dbReference>
<dbReference type="InterPro" id="IPR029063">
    <property type="entry name" value="SAM-dependent_MTases_sf"/>
</dbReference>
<dbReference type="InterPro" id="IPR051052">
    <property type="entry name" value="Diverse_substrate_MTase"/>
</dbReference>
<feature type="domain" description="Methyltransferase type 11" evidence="4">
    <location>
        <begin position="90"/>
        <end position="189"/>
    </location>
</feature>
<evidence type="ECO:0000256" key="3">
    <source>
        <dbReference type="ARBA" id="ARBA00022679"/>
    </source>
</evidence>
<dbReference type="AlphaFoldDB" id="A0A1H3HT40"/>
<reference evidence="6" key="1">
    <citation type="submission" date="2016-10" db="EMBL/GenBank/DDBJ databases">
        <authorList>
            <person name="Varghese N."/>
            <person name="Submissions S."/>
        </authorList>
    </citation>
    <scope>NUCLEOTIDE SEQUENCE [LARGE SCALE GENOMIC DNA]</scope>
    <source>
        <strain evidence="6">SP</strain>
    </source>
</reference>
<organism evidence="5 6">
    <name type="scientific">Evansella caseinilytica</name>
    <dbReference type="NCBI Taxonomy" id="1503961"/>
    <lineage>
        <taxon>Bacteria</taxon>
        <taxon>Bacillati</taxon>
        <taxon>Bacillota</taxon>
        <taxon>Bacilli</taxon>
        <taxon>Bacillales</taxon>
        <taxon>Bacillaceae</taxon>
        <taxon>Evansella</taxon>
    </lineage>
</organism>
<dbReference type="GO" id="GO:0032259">
    <property type="term" value="P:methylation"/>
    <property type="evidence" value="ECO:0007669"/>
    <property type="project" value="UniProtKB-KW"/>
</dbReference>
<evidence type="ECO:0000313" key="6">
    <source>
        <dbReference type="Proteomes" id="UP000198935"/>
    </source>
</evidence>
<keyword evidence="6" id="KW-1185">Reference proteome</keyword>
<dbReference type="CDD" id="cd02440">
    <property type="entry name" value="AdoMet_MTases"/>
    <property type="match status" value="1"/>
</dbReference>
<keyword evidence="3" id="KW-0808">Transferase</keyword>
<proteinExistence type="inferred from homology"/>
<dbReference type="PANTHER" id="PTHR44942">
    <property type="entry name" value="METHYLTRANSF_11 DOMAIN-CONTAINING PROTEIN"/>
    <property type="match status" value="1"/>
</dbReference>
<evidence type="ECO:0000256" key="2">
    <source>
        <dbReference type="ARBA" id="ARBA00022603"/>
    </source>
</evidence>
<accession>A0A1H3HT40</accession>